<name>A0ABQ7I5A1_9HELO</name>
<gene>
    <name evidence="1" type="ORF">EAE98_011705</name>
</gene>
<keyword evidence="2" id="KW-1185">Reference proteome</keyword>
<evidence type="ECO:0000313" key="1">
    <source>
        <dbReference type="EMBL" id="KAF7913155.1"/>
    </source>
</evidence>
<organism evidence="1 2">
    <name type="scientific">Botrytis deweyae</name>
    <dbReference type="NCBI Taxonomy" id="2478750"/>
    <lineage>
        <taxon>Eukaryota</taxon>
        <taxon>Fungi</taxon>
        <taxon>Dikarya</taxon>
        <taxon>Ascomycota</taxon>
        <taxon>Pezizomycotina</taxon>
        <taxon>Leotiomycetes</taxon>
        <taxon>Helotiales</taxon>
        <taxon>Sclerotiniaceae</taxon>
        <taxon>Botrytis</taxon>
    </lineage>
</organism>
<reference evidence="1 2" key="1">
    <citation type="journal article" date="2020" name="Genome Biol. Evol.">
        <title>Comparative genomics of Sclerotiniaceae.</title>
        <authorList>
            <person name="Valero Jimenez C.A."/>
            <person name="Steentjes M."/>
            <person name="Scholten O.E."/>
            <person name="Van Kan J.A.L."/>
        </authorList>
    </citation>
    <scope>NUCLEOTIDE SEQUENCE [LARGE SCALE GENOMIC DNA]</scope>
    <source>
        <strain evidence="1 2">B1</strain>
    </source>
</reference>
<dbReference type="Proteomes" id="UP000783213">
    <property type="component" value="Unassembled WGS sequence"/>
</dbReference>
<evidence type="ECO:0000313" key="2">
    <source>
        <dbReference type="Proteomes" id="UP000783213"/>
    </source>
</evidence>
<dbReference type="EMBL" id="RCSX01000051">
    <property type="protein sequence ID" value="KAF7913155.1"/>
    <property type="molecule type" value="Genomic_DNA"/>
</dbReference>
<protein>
    <submittedName>
        <fullName evidence="1">Uncharacterized protein</fullName>
    </submittedName>
</protein>
<accession>A0ABQ7I5A1</accession>
<dbReference type="GeneID" id="62238476"/>
<dbReference type="RefSeq" id="XP_038804386.1">
    <property type="nucleotide sequence ID" value="XM_038959328.1"/>
</dbReference>
<comment type="caution">
    <text evidence="1">The sequence shown here is derived from an EMBL/GenBank/DDBJ whole genome shotgun (WGS) entry which is preliminary data.</text>
</comment>
<proteinExistence type="predicted"/>
<sequence>MISYRSQTMDMKLMTRALEYLDIIHATSLAISMPEQKYATERELLLILEPKQYLYIGDLVEPLQDNPKNFGLQFSYQTQPAPFSPRYKFHHPKIVMPSNESPSFSVIV</sequence>